<evidence type="ECO:0000313" key="2">
    <source>
        <dbReference type="EMBL" id="EHM42312.1"/>
    </source>
</evidence>
<dbReference type="RefSeq" id="WP_006789662.1">
    <property type="nucleotide sequence ID" value="NZ_JH417574.1"/>
</dbReference>
<feature type="signal peptide" evidence="1">
    <location>
        <begin position="1"/>
        <end position="22"/>
    </location>
</feature>
<dbReference type="eggNOG" id="COG2968">
    <property type="taxonomic scope" value="Bacteria"/>
</dbReference>
<name>G9YGA9_9FIRM</name>
<dbReference type="EMBL" id="AGCJ01000021">
    <property type="protein sequence ID" value="EHM42312.1"/>
    <property type="molecule type" value="Genomic_DNA"/>
</dbReference>
<feature type="chain" id="PRO_5038747293" description="Outer membrane protein" evidence="1">
    <location>
        <begin position="23"/>
        <end position="235"/>
    </location>
</feature>
<dbReference type="GO" id="GO:0006974">
    <property type="term" value="P:DNA damage response"/>
    <property type="evidence" value="ECO:0007669"/>
    <property type="project" value="TreeGrafter"/>
</dbReference>
<dbReference type="Gene3D" id="3.30.110.170">
    <property type="entry name" value="Protein of unknown function (DUF541), domain 1"/>
    <property type="match status" value="1"/>
</dbReference>
<dbReference type="PATRIC" id="fig|861450.3.peg.647"/>
<proteinExistence type="predicted"/>
<dbReference type="Proteomes" id="UP000005481">
    <property type="component" value="Unassembled WGS sequence"/>
</dbReference>
<sequence>MISRSVKSALLCLCVSSAFVCAAPAYAAGAQEAGTVSVSGYAEEQITPDTAYITIGMTTDGKTSEEARMKNNAVMNEVQQAALAMGIEKKDMKTRGYNVYPTYGSNQKITGYSVSNNLELKVSDFDLIPRLIARASQVGANEVHGVRFTNEHADTLRSNLIKQAVYNGRQTAQAVAEATGHRLGDVKSITVAGNSPSYAGMQLMSLRAAAKDEATPVEPGTNTLSESVEVVYYLQ</sequence>
<gene>
    <name evidence="2" type="ORF">HMPREF0080_00673</name>
</gene>
<dbReference type="InterPro" id="IPR052022">
    <property type="entry name" value="26kDa_periplasmic_antigen"/>
</dbReference>
<dbReference type="PANTHER" id="PTHR34387">
    <property type="entry name" value="SLR1258 PROTEIN"/>
    <property type="match status" value="1"/>
</dbReference>
<organism evidence="2 3">
    <name type="scientific">Anaeroglobus geminatus F0357</name>
    <dbReference type="NCBI Taxonomy" id="861450"/>
    <lineage>
        <taxon>Bacteria</taxon>
        <taxon>Bacillati</taxon>
        <taxon>Bacillota</taxon>
        <taxon>Negativicutes</taxon>
        <taxon>Veillonellales</taxon>
        <taxon>Veillonellaceae</taxon>
        <taxon>Anaeroglobus</taxon>
    </lineage>
</organism>
<dbReference type="STRING" id="861450.HMPREF0080_00673"/>
<evidence type="ECO:0008006" key="4">
    <source>
        <dbReference type="Google" id="ProtNLM"/>
    </source>
</evidence>
<dbReference type="Gene3D" id="3.30.70.2970">
    <property type="entry name" value="Protein of unknown function (DUF541), domain 2"/>
    <property type="match status" value="1"/>
</dbReference>
<dbReference type="InterPro" id="IPR007497">
    <property type="entry name" value="SIMPL/DUF541"/>
</dbReference>
<dbReference type="OrthoDB" id="1682722at2"/>
<dbReference type="Pfam" id="PF04402">
    <property type="entry name" value="SIMPL"/>
    <property type="match status" value="1"/>
</dbReference>
<reference evidence="2 3" key="1">
    <citation type="submission" date="2011-08" db="EMBL/GenBank/DDBJ databases">
        <authorList>
            <person name="Weinstock G."/>
            <person name="Sodergren E."/>
            <person name="Clifton S."/>
            <person name="Fulton L."/>
            <person name="Fulton B."/>
            <person name="Courtney L."/>
            <person name="Fronick C."/>
            <person name="Harrison M."/>
            <person name="Strong C."/>
            <person name="Farmer C."/>
            <person name="Delahaunty K."/>
            <person name="Markovic C."/>
            <person name="Hall O."/>
            <person name="Minx P."/>
            <person name="Tomlinson C."/>
            <person name="Mitreva M."/>
            <person name="Hou S."/>
            <person name="Chen J."/>
            <person name="Wollam A."/>
            <person name="Pepin K.H."/>
            <person name="Johnson M."/>
            <person name="Bhonagiri V."/>
            <person name="Zhang X."/>
            <person name="Suruliraj S."/>
            <person name="Warren W."/>
            <person name="Chinwalla A."/>
            <person name="Mardis E.R."/>
            <person name="Wilson R.K."/>
        </authorList>
    </citation>
    <scope>NUCLEOTIDE SEQUENCE [LARGE SCALE GENOMIC DNA]</scope>
    <source>
        <strain evidence="2 3">F0357</strain>
    </source>
</reference>
<comment type="caution">
    <text evidence="2">The sequence shown here is derived from an EMBL/GenBank/DDBJ whole genome shotgun (WGS) entry which is preliminary data.</text>
</comment>
<keyword evidence="3" id="KW-1185">Reference proteome</keyword>
<accession>G9YGA9</accession>
<protein>
    <recommendedName>
        <fullName evidence="4">Outer membrane protein</fullName>
    </recommendedName>
</protein>
<evidence type="ECO:0000256" key="1">
    <source>
        <dbReference type="SAM" id="SignalP"/>
    </source>
</evidence>
<dbReference type="HOGENOM" id="CLU_080344_1_1_9"/>
<evidence type="ECO:0000313" key="3">
    <source>
        <dbReference type="Proteomes" id="UP000005481"/>
    </source>
</evidence>
<dbReference type="AlphaFoldDB" id="G9YGA9"/>
<dbReference type="PANTHER" id="PTHR34387:SF2">
    <property type="entry name" value="SLR1258 PROTEIN"/>
    <property type="match status" value="1"/>
</dbReference>
<keyword evidence="1" id="KW-0732">Signal</keyword>